<feature type="compositionally biased region" description="Basic and acidic residues" evidence="7">
    <location>
        <begin position="1083"/>
        <end position="1106"/>
    </location>
</feature>
<evidence type="ECO:0000256" key="4">
    <source>
        <dbReference type="ARBA" id="ARBA00022786"/>
    </source>
</evidence>
<keyword evidence="5" id="KW-0378">Hydrolase</keyword>
<dbReference type="GO" id="GO:0070530">
    <property type="term" value="F:K63-linked polyubiquitin modification-dependent protein binding"/>
    <property type="evidence" value="ECO:0007669"/>
    <property type="project" value="TreeGrafter"/>
</dbReference>
<evidence type="ECO:0000256" key="6">
    <source>
        <dbReference type="ARBA" id="ARBA00022807"/>
    </source>
</evidence>
<reference evidence="9" key="1">
    <citation type="journal article" date="2023" name="Nat. Microbiol.">
        <title>Babesia duncani multi-omics identifies virulence factors and drug targets.</title>
        <authorList>
            <person name="Singh P."/>
            <person name="Lonardi S."/>
            <person name="Liang Q."/>
            <person name="Vydyam P."/>
            <person name="Khabirova E."/>
            <person name="Fang T."/>
            <person name="Gihaz S."/>
            <person name="Thekkiniath J."/>
            <person name="Munshi M."/>
            <person name="Abel S."/>
            <person name="Ciampossin L."/>
            <person name="Batugedara G."/>
            <person name="Gupta M."/>
            <person name="Lu X.M."/>
            <person name="Lenz T."/>
            <person name="Chakravarty S."/>
            <person name="Cornillot E."/>
            <person name="Hu Y."/>
            <person name="Ma W."/>
            <person name="Gonzalez L.M."/>
            <person name="Sanchez S."/>
            <person name="Estrada K."/>
            <person name="Sanchez-Flores A."/>
            <person name="Montero E."/>
            <person name="Harb O.S."/>
            <person name="Le Roch K.G."/>
            <person name="Mamoun C.B."/>
        </authorList>
    </citation>
    <scope>NUCLEOTIDE SEQUENCE</scope>
    <source>
        <strain evidence="9">WA1</strain>
    </source>
</reference>
<evidence type="ECO:0000259" key="8">
    <source>
        <dbReference type="PROSITE" id="PS50222"/>
    </source>
</evidence>
<protein>
    <recommendedName>
        <fullName evidence="2">ubiquitinyl hydrolase 1</fullName>
        <ecNumber evidence="2">3.4.19.12</ecNumber>
    </recommendedName>
</protein>
<evidence type="ECO:0000256" key="5">
    <source>
        <dbReference type="ARBA" id="ARBA00022801"/>
    </source>
</evidence>
<dbReference type="InterPro" id="IPR022105">
    <property type="entry name" value="DUF3645"/>
</dbReference>
<comment type="catalytic activity">
    <reaction evidence="1">
        <text>Thiol-dependent hydrolysis of ester, thioester, amide, peptide and isopeptide bonds formed by the C-terminal Gly of ubiquitin (a 76-residue protein attached to proteins as an intracellular targeting signal).</text>
        <dbReference type="EC" id="3.4.19.12"/>
    </reaction>
</comment>
<dbReference type="KEGG" id="bdw:94338324"/>
<dbReference type="PROSITE" id="PS50222">
    <property type="entry name" value="EF_HAND_2"/>
    <property type="match status" value="1"/>
</dbReference>
<accession>A0AAD9UMB5</accession>
<dbReference type="GO" id="GO:0005737">
    <property type="term" value="C:cytoplasm"/>
    <property type="evidence" value="ECO:0007669"/>
    <property type="project" value="TreeGrafter"/>
</dbReference>
<evidence type="ECO:0000256" key="2">
    <source>
        <dbReference type="ARBA" id="ARBA00012759"/>
    </source>
</evidence>
<dbReference type="EMBL" id="JALLKP010000102">
    <property type="protein sequence ID" value="KAK2194502.1"/>
    <property type="molecule type" value="Genomic_DNA"/>
</dbReference>
<dbReference type="PANTHER" id="PTHR13367:SF28">
    <property type="entry name" value="UBIQUITIN THIOESTERASE ZRANB1"/>
    <property type="match status" value="1"/>
</dbReference>
<dbReference type="InterPro" id="IPR022099">
    <property type="entry name" value="DUF3638"/>
</dbReference>
<feature type="region of interest" description="Disordered" evidence="7">
    <location>
        <begin position="3749"/>
        <end position="3782"/>
    </location>
</feature>
<comment type="caution">
    <text evidence="9">The sequence shown here is derived from an EMBL/GenBank/DDBJ whole genome shotgun (WGS) entry which is preliminary data.</text>
</comment>
<dbReference type="PANTHER" id="PTHR13367">
    <property type="entry name" value="UBIQUITIN THIOESTERASE"/>
    <property type="match status" value="1"/>
</dbReference>
<dbReference type="PROSITE" id="PS00018">
    <property type="entry name" value="EF_HAND_1"/>
    <property type="match status" value="1"/>
</dbReference>
<dbReference type="Pfam" id="PF12340">
    <property type="entry name" value="DUF3638"/>
    <property type="match status" value="1"/>
</dbReference>
<dbReference type="GO" id="GO:0005634">
    <property type="term" value="C:nucleus"/>
    <property type="evidence" value="ECO:0007669"/>
    <property type="project" value="TreeGrafter"/>
</dbReference>
<feature type="compositionally biased region" description="Acidic residues" evidence="7">
    <location>
        <begin position="1339"/>
        <end position="1352"/>
    </location>
</feature>
<feature type="compositionally biased region" description="Basic and acidic residues" evidence="7">
    <location>
        <begin position="1707"/>
        <end position="1721"/>
    </location>
</feature>
<dbReference type="RefSeq" id="XP_067801348.1">
    <property type="nucleotide sequence ID" value="XM_067949034.1"/>
</dbReference>
<dbReference type="InterPro" id="IPR002048">
    <property type="entry name" value="EF_hand_dom"/>
</dbReference>
<name>A0AAD9UMB5_9APIC</name>
<evidence type="ECO:0000256" key="3">
    <source>
        <dbReference type="ARBA" id="ARBA00022670"/>
    </source>
</evidence>
<feature type="region of interest" description="Disordered" evidence="7">
    <location>
        <begin position="1331"/>
        <end position="1352"/>
    </location>
</feature>
<evidence type="ECO:0000256" key="7">
    <source>
        <dbReference type="SAM" id="MobiDB-lite"/>
    </source>
</evidence>
<feature type="domain" description="EF-hand" evidence="8">
    <location>
        <begin position="4170"/>
        <end position="4205"/>
    </location>
</feature>
<dbReference type="GO" id="GO:0005509">
    <property type="term" value="F:calcium ion binding"/>
    <property type="evidence" value="ECO:0007669"/>
    <property type="project" value="InterPro"/>
</dbReference>
<evidence type="ECO:0000313" key="10">
    <source>
        <dbReference type="Proteomes" id="UP001214638"/>
    </source>
</evidence>
<proteinExistence type="predicted"/>
<feature type="region of interest" description="Disordered" evidence="7">
    <location>
        <begin position="1062"/>
        <end position="1106"/>
    </location>
</feature>
<keyword evidence="6" id="KW-0788">Thiol protease</keyword>
<feature type="region of interest" description="Disordered" evidence="7">
    <location>
        <begin position="1705"/>
        <end position="1724"/>
    </location>
</feature>
<dbReference type="InterPro" id="IPR018247">
    <property type="entry name" value="EF_Hand_1_Ca_BS"/>
</dbReference>
<keyword evidence="10" id="KW-1185">Reference proteome</keyword>
<keyword evidence="3" id="KW-0645">Protease</keyword>
<dbReference type="EC" id="3.4.19.12" evidence="2"/>
<feature type="compositionally biased region" description="Basic and acidic residues" evidence="7">
    <location>
        <begin position="3764"/>
        <end position="3780"/>
    </location>
</feature>
<dbReference type="GeneID" id="94338324"/>
<keyword evidence="4" id="KW-0833">Ubl conjugation pathway</keyword>
<dbReference type="Proteomes" id="UP001214638">
    <property type="component" value="Unassembled WGS sequence"/>
</dbReference>
<evidence type="ECO:0000256" key="1">
    <source>
        <dbReference type="ARBA" id="ARBA00000707"/>
    </source>
</evidence>
<dbReference type="GO" id="GO:0071947">
    <property type="term" value="P:protein deubiquitination involved in ubiquitin-dependent protein catabolic process"/>
    <property type="evidence" value="ECO:0007669"/>
    <property type="project" value="TreeGrafter"/>
</dbReference>
<evidence type="ECO:0000313" key="9">
    <source>
        <dbReference type="EMBL" id="KAK2194502.1"/>
    </source>
</evidence>
<gene>
    <name evidence="9" type="ORF">BdWA1_004030</name>
</gene>
<dbReference type="GO" id="GO:0004843">
    <property type="term" value="F:cysteine-type deubiquitinase activity"/>
    <property type="evidence" value="ECO:0007669"/>
    <property type="project" value="UniProtKB-EC"/>
</dbReference>
<organism evidence="9 10">
    <name type="scientific">Babesia duncani</name>
    <dbReference type="NCBI Taxonomy" id="323732"/>
    <lineage>
        <taxon>Eukaryota</taxon>
        <taxon>Sar</taxon>
        <taxon>Alveolata</taxon>
        <taxon>Apicomplexa</taxon>
        <taxon>Aconoidasida</taxon>
        <taxon>Piroplasmida</taxon>
        <taxon>Babesiidae</taxon>
        <taxon>Babesia</taxon>
    </lineage>
</organism>
<dbReference type="Pfam" id="PF12359">
    <property type="entry name" value="DUF3645"/>
    <property type="match status" value="1"/>
</dbReference>
<dbReference type="InterPro" id="IPR051346">
    <property type="entry name" value="OTU_Deubiquitinase"/>
</dbReference>
<sequence>MAWIWNDPAFIELCCNDFFSFNAGSVIPVSNLSCTSSLNSAVKLMLRILNKSLEKCGSIITPPMHRSLLKAKEVMSTTDSALWQHLQDAITAAAGGNFDMLYRFIFGLLTRIRDLPSDSWLILPGGVLLSDETPLEWLCFAIYKPEQSPNYVFALINTGGLGVKYHSFRLDKESNIGLLQRDATIVLKDVMPDRLIHSAFWFLLYRLMYVPSIHNYETLYTVLLPFLNCKPILLNWRIENDLKGLNASKPACNSAVGSAKKLLVETFTKLKESHESKTQKVESTRDLIIELSQNVGGVWADVSRNEYKPNSMIQSIFAVTHLLLRQDEHSDKDIKLVQVIFQLSLCLLIDKELDALGLKEAAMQLSRRSVSLLVEITCKRLCVLVAEESLHGALKDDLVDLGVDDDNELSIETASQLSQLVGSMNSAFPSVVKIAGSLGQEREKLVYDDSLALNTVGDLYKLIATLVGKLYVSLQERLPSYALGMGQGSCTMDKQLCNASQKFDINFEFDHFGKFRLDGPNVNELARGSVVAQLVLPVDFTTVDVPIQTYTDVCRVLRHCIETCTLLSNQRDAIPYTYAWRFQLIKHVLFDLLPIPLPILPENEHRCFWQSMEIDRETQIDLCRLLQMLARHLALTCLSLVRTRVIEGEKGIMMATICAITDVVVRKIARGTPSKLSLLYSGKAQGPTTAFGFSLGNFATESSYYSLTSPAAVIARTQILDYFEIVTKDLDAQHTVFSWENNMEVSQADELLVHLMALQFGFYRNSEDIRKYLIGDCCEFSSILPEFDYLRDVVFIAKSIGWSGTFTGGSRYSLQDSVLKWSLASTGTRATVAVKAFGKMLKVAGLGKVRSFEEANATYYKKMIRWFGASGSSKTPSSAADPHNLAGDCEIDNETDVLHLSTLPDYDGKLGRRDSELLLQYLTASYVRIPLVTQFFADEANLHAVSCPEIQKVVTACVFEPGIWQSALGITAKPQTAPVQSPECLSTPLGLLFNEIYHSGSSVLAAIEKMLELALERDNCVYAGASSLVLPFAVRISANVCDYVRRAVAYYRTHSRKHLEAAEPEPLVTLDPGAKAAEPEDPPEARAGQDEDQPEARVDQGEDQPESRVDQFAFANGLVRGLRLQSEEACADLEAFQLRMRRLLLEAASALEKRAIKAARANEQNAASTAMAHVALVYRYILQIDVMDKREPPANTDSIVLSLTCALFFVFVHHQFTVERQLEGVVNENLHEVENEDDEPLAMPEIELFGYMQNVRTFLLDYLRKKGKEGSSCILEKLIERVSRLGMTKEEIESVEMHEKNVQADDLWQELQMPKDSGRFSRSSWIQRQLKSAQKSHLDEEENTSDDDDDDVLMDSFYVDDELEQAMARETSQMGWAFDSQTATGIDHETLQQDQMHQKQHEELLKKQKQESRGLLSSTTHAVMDQTKKTFDKSKVLGKKVYRKLKRSKKLGNVITPIEVYEDWLKISVMQHCDIEINFQTVEFALKKNKLQLLGPWVNQFPHFVNLMGPVSAKSTVQSVTVQQHSNRHWLKFVGRRYHLIRWEPDERDYSPPPKTLYKHSKCPQSLEWLPLILEPWLAANLPDWAIYINSADLEACTQNVQDNVDRYYKYELEDLGDRQNTIRLYAQYYASSNHTGEPKELDVPVQEFGQSPQSTIADATLCYIPHEPDTLVKFAKNASETISTISNVFTDAAASITKIGASRKFAKPEDKQEKEPEHQNSSKRCVTKEIIVTKDPPCISVYDIIEQGRTWYRSLVYSSDAKRSYCNSLARFVTSQSVENHKPTLVCGKAAMAPEISKRTLLIIRSQASGSVTTREQLVLPICLRGLVPEVLLEEYEFWQNLKTSDIVGYPKPTSGDRYAKTRLHIQLEPQGPPDSGFFQHADARATITRKLADGAVQTTCEHLVNLQQPRDGAMRSLVETLLRLDDLSHILAWSDSTQQRIDLIEFAKLGLTFRAVVTSNNTLLRYMCEEHNGLFLNYGDVWQSPLTASLIRGLENSLLLTDDDGELYILVSTVRRPLRIFPRVPNTTLVGNDIANILHGTIWPDLIYDGSCRDWLSALDSGSRHYLYKVHSSRSFLFVPTYAAGLYLLLNRFLNRQYEQVCRLSKTTLFDDGNLNGEERVFWQVLAKIDSRHDLHPDAYACRLYLLLAASRQGLAITQGIKMKQGRGFQKAIRRNLTSLKCVFTGPKMTNEPEQDPTSLVDWVLHEQLIGYICNLRHVSAGCRLSLQDEKELLSKCQSQFPKYPILSNRCQILEGIRRGSRGYHTVHAIEFAVPTKPSVVNYDDMIDKSAIEKNVLVDSAASAFTSIKFKRPETVLSGPLALQYIEKMFQRGIGLGDSLIAYELLIGVFPLNGLPSESSHCWGALLTRFICHKEPNTKSIILSTLKLLSKNPQLGSSMPKCPDDVMQTKKFSLLHLGSKQPIHKFMGEIQKTLSDLNDKRNLDWHDYKRNVHRSEHALRVDATLAAAKHLVPWAFGTDESRGCDRTQMTLAPCTVGEARVTPEFIRAQAGLVLGEVIDRDIVAETKLAPPADHKELPIDLSGHWIRRYAPARRVLARLAADYEIYLNEQTERARNMQFVGFSTGELEAMVGDAALMANGLARLQRLRERLLALFRADGHFVESGIRCALREANSISPGSVESFDQRQRLLCWCFLFGKLGGLETLVGLDQLIECLVCVNGKERLLQMNPFISDPGHVLSLVAAVMLGVIRRTFIARSISQLMASLVSLKKLSNPSLTLDQRSALCTDICTSTGILSERINARRHYMTFGEKDCAATFDPRFLLFEFSSNLMLHKRQVELVGNFVESASRRESCCHQLIMGEGKTTVVGPLLSVMLADGERLFVQSCPQALLEFTRATLRETFSAVIHKNVYTLNFTRFDRATPELYLKLLQARQTRAIVICTPTSIKSIFLRVIHCFHKLDSGALEEPERRLGRIQQRLAKVWNMQKLVPNLQTTAKGARGATESTMSAADLDQSQRSVQLELDMCLRLLELFSSAILLMDEIDLLMHPLKSELHWPIGDKKPLVHLRNCTLAQQVAKSEAHLLDRIRAVLAQGVANCNMADSPHLVLLNMHWYNSELRPLMAEWVHYFLRSNNLVTEPHEHILNFLNTGKPNLALSSIQVLNFCKEWLWSTFPHVIQRVNLVNYGVLDMKQVEDAMAMNPNVPQTRKMLAVPFVGKGTPSKDSEFSHPDVLIGFTILAYKYQGLRMSDFVLALRALAQQFYSEPGRPQDRPSYKAFDRWVRSAGARTKTAARTAAARYHYLGHTDYQAVNDHKYAMVIDEAKEGGSACMEVWTLDAVNVFDDEQVGVLYELLQRDGLVIEYYLNTVLFPVAMEHTTLQLTASAHELGSSMLFAIRLGFSGTPSQLLPAEMGGCHYSPGTDGKILKILSDDSVVRGLGILPKGWTSESILDFVASSPLKPLALIDTGALVTNFTNLQVAKQLLQRGLNHVDGVVYLDDQDRQVILLRDKWRSVLLSHCGIPKERRFCFYDQVHSTGQDISQAAHAMAFITIGADMTFRDYSQGAWRMRGIGKGQTLHLIIPREVHVLISTDQQQQKSQIIKVLQWLLVRGICAEIRHSQILLEHSVLNIIRKRCFQTLIEDHLNISSENPNLARCVQVFRELKDFGIPTTFARRKTLQDKLKFLMQTHAISGAQLAPLLKAGMCHLDLRGLELAPSQAPLVPPGPPAPLDIFAPLDEDVAADDEDPYDLAAGQDHGGDEDVVGDNEELDYGAMAAELEGGDFEFEAEHEQEMEWEQEQEQEATHLRQQMKEEEHATELEAAAPHRYSRSDEHLLHWNLDALARPGEDGQGDPGVAGFTPCKHFYLYRKDASKLVLPFPDYILISPNFYKLKWSANSYRRLKNVICVLDVAHASGDIDPSEPGPLDSVVDATRPPGRLAGIPAATTRRVARALDILAPDTRALPLPLALAVVEATTRLAGHDARLLTAATREALCSHTHDRLDQVDEAALLRAMEGLFAVDPGRRFVIVTLAEAEAIRAWLHWRGDGLGVKLALRHLSARFQPFDASRAFAPTLPEKVAALVGLQPRIAQACLKFLNSEFHYTPAQVQLLQECLAQSSLQDRMSFFQSTCEMRLVIQNFNLALAGAKELQRLFEPTRLDEVAVEFLSLKVLQALAECGGPQPFLQKLGINQLTLKKLDGLVNGTKQVATAAEMARLFQVLDRDKDGTIGLQDLEAALEAGGLLATSSLAGATFALVAHETRRRVASCKLLSAWAPKQLDGGHPTQNAVQPHTRMQLAHTLVMAEAEKSGPAQMVQTLVLSTRAPRVALDEVVQPPLGFEHVWQDALEGARLHLWRATPPEGLVALGLAATSHSQEPGECEVACVPASWTMQVPESDTRRYTLEGFDKHGQPRRLDLWVYNGLGFTEPPAWLCGGAFSLEAGPDATLAPRWTHRVAGGNLRIV</sequence>